<protein>
    <submittedName>
        <fullName evidence="3">DUF2510 domain-containing protein</fullName>
    </submittedName>
</protein>
<feature type="transmembrane region" description="Helical" evidence="1">
    <location>
        <begin position="107"/>
        <end position="127"/>
    </location>
</feature>
<organism evidence="3 4">
    <name type="scientific">Cryobacterium frigoriphilum</name>
    <dbReference type="NCBI Taxonomy" id="1259150"/>
    <lineage>
        <taxon>Bacteria</taxon>
        <taxon>Bacillati</taxon>
        <taxon>Actinomycetota</taxon>
        <taxon>Actinomycetes</taxon>
        <taxon>Micrococcales</taxon>
        <taxon>Microbacteriaceae</taxon>
        <taxon>Cryobacterium</taxon>
    </lineage>
</organism>
<keyword evidence="4" id="KW-1185">Reference proteome</keyword>
<reference evidence="3 4" key="1">
    <citation type="submission" date="2019-03" db="EMBL/GenBank/DDBJ databases">
        <title>Genomics of glacier-inhabiting Cryobacterium strains.</title>
        <authorList>
            <person name="Liu Q."/>
            <person name="Xin Y.-H."/>
        </authorList>
    </citation>
    <scope>NUCLEOTIDE SEQUENCE [LARGE SCALE GENOMIC DNA]</scope>
    <source>
        <strain evidence="3 4">Hh14</strain>
    </source>
</reference>
<proteinExistence type="predicted"/>
<feature type="transmembrane region" description="Helical" evidence="1">
    <location>
        <begin position="139"/>
        <end position="159"/>
    </location>
</feature>
<dbReference type="EMBL" id="SOHE01000048">
    <property type="protein sequence ID" value="TFD49612.1"/>
    <property type="molecule type" value="Genomic_DNA"/>
</dbReference>
<name>A0A4R8ZZN7_9MICO</name>
<gene>
    <name evidence="3" type="ORF">E3T55_11075</name>
</gene>
<evidence type="ECO:0000259" key="2">
    <source>
        <dbReference type="Pfam" id="PF10708"/>
    </source>
</evidence>
<keyword evidence="1" id="KW-0472">Membrane</keyword>
<comment type="caution">
    <text evidence="3">The sequence shown here is derived from an EMBL/GenBank/DDBJ whole genome shotgun (WGS) entry which is preliminary data.</text>
</comment>
<accession>A0A4R8ZZN7</accession>
<feature type="transmembrane region" description="Helical" evidence="1">
    <location>
        <begin position="197"/>
        <end position="218"/>
    </location>
</feature>
<dbReference type="AlphaFoldDB" id="A0A4R8ZZN7"/>
<dbReference type="OrthoDB" id="9811665at2"/>
<keyword evidence="1" id="KW-0812">Transmembrane</keyword>
<feature type="domain" description="DUF2510" evidence="2">
    <location>
        <begin position="5"/>
        <end position="29"/>
    </location>
</feature>
<evidence type="ECO:0000256" key="1">
    <source>
        <dbReference type="SAM" id="Phobius"/>
    </source>
</evidence>
<evidence type="ECO:0000313" key="4">
    <source>
        <dbReference type="Proteomes" id="UP000297447"/>
    </source>
</evidence>
<feature type="transmembrane region" description="Helical" evidence="1">
    <location>
        <begin position="54"/>
        <end position="76"/>
    </location>
</feature>
<dbReference type="Proteomes" id="UP000297447">
    <property type="component" value="Unassembled WGS sequence"/>
</dbReference>
<dbReference type="InterPro" id="IPR018929">
    <property type="entry name" value="DUF2510"/>
</dbReference>
<dbReference type="Pfam" id="PF10708">
    <property type="entry name" value="DUF2510"/>
    <property type="match status" value="1"/>
</dbReference>
<keyword evidence="1" id="KW-1133">Transmembrane helix</keyword>
<evidence type="ECO:0000313" key="3">
    <source>
        <dbReference type="EMBL" id="TFD49612.1"/>
    </source>
</evidence>
<sequence>MSSSAGWYPQPDGQQRYWNGIQWTDHVAPGVVWLPPLDSGPPEFTAVRHRRNHVVAGLGIVLSAILVAFAVTQALANFTGPPIALSVLKVVNLTVTPSSGYRLDEPALLLCLSVAMILGVLGLLLLVTRVRFLGLIWRLGALASITLPALLAISHWRFISDPTSGLKEGTDISFAGQGLAMLADGARGLLWDITPGIGLYLFTAGLACAVLASLVPAIRREESMTVTANR</sequence>